<accession>A0A858R6D8</accession>
<protein>
    <recommendedName>
        <fullName evidence="3">Addiction module toxin RelE</fullName>
    </recommendedName>
</protein>
<reference evidence="1" key="1">
    <citation type="submission" date="2020-04" db="EMBL/GenBank/DDBJ databases">
        <title>A desert anoxygenic phototrophic bacterium fixes CO2 using RubisCO under aerobic conditions.</title>
        <authorList>
            <person name="Tang K."/>
        </authorList>
    </citation>
    <scope>NUCLEOTIDE SEQUENCE [LARGE SCALE GENOMIC DNA]</scope>
    <source>
        <strain evidence="1">MIMtkB3</strain>
    </source>
</reference>
<evidence type="ECO:0000313" key="2">
    <source>
        <dbReference type="Proteomes" id="UP000501891"/>
    </source>
</evidence>
<dbReference type="Proteomes" id="UP000501891">
    <property type="component" value="Chromosome"/>
</dbReference>
<proteinExistence type="predicted"/>
<evidence type="ECO:0008006" key="3">
    <source>
        <dbReference type="Google" id="ProtNLM"/>
    </source>
</evidence>
<evidence type="ECO:0000313" key="1">
    <source>
        <dbReference type="EMBL" id="QJE72967.1"/>
    </source>
</evidence>
<dbReference type="EMBL" id="CP051775">
    <property type="protein sequence ID" value="QJE72967.1"/>
    <property type="molecule type" value="Genomic_DNA"/>
</dbReference>
<dbReference type="AlphaFoldDB" id="A0A858R6D8"/>
<sequence length="98" mass="11510">MTPRRVRFRPSFLHARKKLTPSQQAAVDTAVQHFINRSNENALRVEYKQGLDCWAFRVNSGWRVFYVLVKEMDGKVSELFHVGPHDDYDTVRAKVPRH</sequence>
<dbReference type="KEGG" id="acru:HHL28_07595"/>
<name>A0A858R6D8_9PROT</name>
<keyword evidence="2" id="KW-1185">Reference proteome</keyword>
<gene>
    <name evidence="1" type="ORF">HHL28_07595</name>
</gene>
<organism evidence="1 2">
    <name type="scientific">Aerophototrophica crusticola</name>
    <dbReference type="NCBI Taxonomy" id="1709002"/>
    <lineage>
        <taxon>Bacteria</taxon>
        <taxon>Pseudomonadati</taxon>
        <taxon>Pseudomonadota</taxon>
        <taxon>Alphaproteobacteria</taxon>
        <taxon>Rhodospirillales</taxon>
        <taxon>Rhodospirillaceae</taxon>
        <taxon>Aerophototrophica</taxon>
    </lineage>
</organism>